<evidence type="ECO:0000313" key="3">
    <source>
        <dbReference type="Proteomes" id="UP001174932"/>
    </source>
</evidence>
<reference evidence="2" key="2">
    <citation type="submission" date="2023-07" db="EMBL/GenBank/DDBJ databases">
        <authorList>
            <person name="Shen H."/>
        </authorList>
    </citation>
    <scope>NUCLEOTIDE SEQUENCE</scope>
    <source>
        <strain evidence="2">TNR-22</strain>
    </source>
</reference>
<gene>
    <name evidence="2" type="ORF">Q4481_01385</name>
</gene>
<name>A0ABT8YGQ2_9HYPH</name>
<proteinExistence type="predicted"/>
<dbReference type="Proteomes" id="UP001174932">
    <property type="component" value="Unassembled WGS sequence"/>
</dbReference>
<feature type="domain" description="Flagellar protein FlgJ N-terminal" evidence="1">
    <location>
        <begin position="87"/>
        <end position="132"/>
    </location>
</feature>
<keyword evidence="3" id="KW-1185">Reference proteome</keyword>
<dbReference type="InterPro" id="IPR019301">
    <property type="entry name" value="Flagellar_prot_FlgJ_N"/>
</dbReference>
<organism evidence="2 3">
    <name type="scientific">Rhizobium alvei</name>
    <dbReference type="NCBI Taxonomy" id="1132659"/>
    <lineage>
        <taxon>Bacteria</taxon>
        <taxon>Pseudomonadati</taxon>
        <taxon>Pseudomonadota</taxon>
        <taxon>Alphaproteobacteria</taxon>
        <taxon>Hyphomicrobiales</taxon>
        <taxon>Rhizobiaceae</taxon>
        <taxon>Rhizobium/Agrobacterium group</taxon>
        <taxon>Rhizobium</taxon>
    </lineage>
</organism>
<comment type="caution">
    <text evidence="2">The sequence shown here is derived from an EMBL/GenBank/DDBJ whole genome shotgun (WGS) entry which is preliminary data.</text>
</comment>
<protein>
    <submittedName>
        <fullName evidence="2">Rod-binding protein</fullName>
    </submittedName>
</protein>
<dbReference type="RefSeq" id="WP_304374471.1">
    <property type="nucleotide sequence ID" value="NZ_JAUOZU010000001.1"/>
</dbReference>
<dbReference type="Pfam" id="PF10135">
    <property type="entry name" value="Rod-binding"/>
    <property type="match status" value="1"/>
</dbReference>
<sequence>MAIQPPSDIVLDVLKAADPAAVEMAQAKLKAGQAASEAQRLSGTDRGFDVTLGRHQASRTTEHLTEKKAVPETYRKFEGMVLQSMIKSMLPDSQEIYGKGAAGEIWKGMLAEHLGNAIAKDGGVGIAEHLAKNGPTAVEDARESRDKARGERLHVRTQLIERNQLEALDALLPGDQKQKRTDRV</sequence>
<dbReference type="EMBL" id="JAUOZU010000001">
    <property type="protein sequence ID" value="MDO6962587.1"/>
    <property type="molecule type" value="Genomic_DNA"/>
</dbReference>
<evidence type="ECO:0000259" key="1">
    <source>
        <dbReference type="Pfam" id="PF10135"/>
    </source>
</evidence>
<reference evidence="2" key="1">
    <citation type="journal article" date="2015" name="Int. J. Syst. Evol. Microbiol.">
        <title>Rhizobium alvei sp. nov., isolated from a freshwater river.</title>
        <authorList>
            <person name="Sheu S.Y."/>
            <person name="Huang H.W."/>
            <person name="Young C.C."/>
            <person name="Chen W.M."/>
        </authorList>
    </citation>
    <scope>NUCLEOTIDE SEQUENCE</scope>
    <source>
        <strain evidence="2">TNR-22</strain>
    </source>
</reference>
<evidence type="ECO:0000313" key="2">
    <source>
        <dbReference type="EMBL" id="MDO6962587.1"/>
    </source>
</evidence>
<accession>A0ABT8YGQ2</accession>